<name>F4RHY3_MELLP</name>
<dbReference type="GeneID" id="18929862"/>
<feature type="signal peptide" evidence="1">
    <location>
        <begin position="1"/>
        <end position="18"/>
    </location>
</feature>
<dbReference type="HOGENOM" id="CLU_1627449_0_0_1"/>
<dbReference type="OrthoDB" id="10451491at2759"/>
<proteinExistence type="predicted"/>
<dbReference type="AlphaFoldDB" id="F4RHY3"/>
<dbReference type="VEuPathDB" id="FungiDB:MELLADRAFT_62195"/>
<dbReference type="InParanoid" id="F4RHY3"/>
<dbReference type="KEGG" id="mlr:MELLADRAFT_62195"/>
<evidence type="ECO:0000256" key="1">
    <source>
        <dbReference type="SAM" id="SignalP"/>
    </source>
</evidence>
<evidence type="ECO:0000313" key="2">
    <source>
        <dbReference type="EMBL" id="EGG08051.1"/>
    </source>
</evidence>
<keyword evidence="3" id="KW-1185">Reference proteome</keyword>
<reference evidence="3" key="1">
    <citation type="journal article" date="2011" name="Proc. Natl. Acad. Sci. U.S.A.">
        <title>Obligate biotrophy features unraveled by the genomic analysis of rust fungi.</title>
        <authorList>
            <person name="Duplessis S."/>
            <person name="Cuomo C.A."/>
            <person name="Lin Y.-C."/>
            <person name="Aerts A."/>
            <person name="Tisserant E."/>
            <person name="Veneault-Fourrey C."/>
            <person name="Joly D.L."/>
            <person name="Hacquard S."/>
            <person name="Amselem J."/>
            <person name="Cantarel B.L."/>
            <person name="Chiu R."/>
            <person name="Coutinho P.M."/>
            <person name="Feau N."/>
            <person name="Field M."/>
            <person name="Frey P."/>
            <person name="Gelhaye E."/>
            <person name="Goldberg J."/>
            <person name="Grabherr M.G."/>
            <person name="Kodira C.D."/>
            <person name="Kohler A."/>
            <person name="Kuees U."/>
            <person name="Lindquist E.A."/>
            <person name="Lucas S.M."/>
            <person name="Mago R."/>
            <person name="Mauceli E."/>
            <person name="Morin E."/>
            <person name="Murat C."/>
            <person name="Pangilinan J.L."/>
            <person name="Park R."/>
            <person name="Pearson M."/>
            <person name="Quesneville H."/>
            <person name="Rouhier N."/>
            <person name="Sakthikumar S."/>
            <person name="Salamov A.A."/>
            <person name="Schmutz J."/>
            <person name="Selles B."/>
            <person name="Shapiro H."/>
            <person name="Tanguay P."/>
            <person name="Tuskan G.A."/>
            <person name="Henrissat B."/>
            <person name="Van de Peer Y."/>
            <person name="Rouze P."/>
            <person name="Ellis J.G."/>
            <person name="Dodds P.N."/>
            <person name="Schein J.E."/>
            <person name="Zhong S."/>
            <person name="Hamelin R.C."/>
            <person name="Grigoriev I.V."/>
            <person name="Szabo L.J."/>
            <person name="Martin F."/>
        </authorList>
    </citation>
    <scope>NUCLEOTIDE SEQUENCE [LARGE SCALE GENOMIC DNA]</scope>
    <source>
        <strain evidence="3">98AG31 / pathotype 3-4-7</strain>
    </source>
</reference>
<keyword evidence="1" id="KW-0732">Signal</keyword>
<organism evidence="3">
    <name type="scientific">Melampsora larici-populina (strain 98AG31 / pathotype 3-4-7)</name>
    <name type="common">Poplar leaf rust fungus</name>
    <dbReference type="NCBI Taxonomy" id="747676"/>
    <lineage>
        <taxon>Eukaryota</taxon>
        <taxon>Fungi</taxon>
        <taxon>Dikarya</taxon>
        <taxon>Basidiomycota</taxon>
        <taxon>Pucciniomycotina</taxon>
        <taxon>Pucciniomycetes</taxon>
        <taxon>Pucciniales</taxon>
        <taxon>Melampsoraceae</taxon>
        <taxon>Melampsora</taxon>
    </lineage>
</organism>
<accession>F4RHY3</accession>
<evidence type="ECO:0000313" key="3">
    <source>
        <dbReference type="Proteomes" id="UP000001072"/>
    </source>
</evidence>
<protein>
    <submittedName>
        <fullName evidence="2">Secreted protein</fullName>
    </submittedName>
</protein>
<sequence>MLITYLSAIFIYAQLAHSSSINPQTASEHRLQPRDTQNANVLSEGVLLHKRANEVADYIPNIISGSDDGDDWENPGRPRSKRSIDKKIVTEDPGKPGIWGRYRVKRGIKTEMIGGDHDGLIGRRDRVKREYKPDMISGDVDGHWRRVRVKRAISTNTISGSAQ</sequence>
<gene>
    <name evidence="2" type="ORF">MELLADRAFT_62195</name>
</gene>
<dbReference type="RefSeq" id="XP_007408816.1">
    <property type="nucleotide sequence ID" value="XM_007408754.1"/>
</dbReference>
<feature type="chain" id="PRO_5003320798" evidence="1">
    <location>
        <begin position="19"/>
        <end position="163"/>
    </location>
</feature>
<dbReference type="Proteomes" id="UP000001072">
    <property type="component" value="Unassembled WGS sequence"/>
</dbReference>
<dbReference type="EMBL" id="GL883102">
    <property type="protein sequence ID" value="EGG08051.1"/>
    <property type="molecule type" value="Genomic_DNA"/>
</dbReference>